<evidence type="ECO:0008006" key="4">
    <source>
        <dbReference type="Google" id="ProtNLM"/>
    </source>
</evidence>
<accession>A0A843BCH1</accession>
<proteinExistence type="predicted"/>
<keyword evidence="1" id="KW-0472">Membrane</keyword>
<dbReference type="AlphaFoldDB" id="A0A843BCH1"/>
<gene>
    <name evidence="2" type="ORF">HF327_021360</name>
</gene>
<protein>
    <recommendedName>
        <fullName evidence="4">Zinc ribbon domain-containing protein</fullName>
    </recommendedName>
</protein>
<comment type="caution">
    <text evidence="2">The sequence shown here is derived from an EMBL/GenBank/DDBJ whole genome shotgun (WGS) entry which is preliminary data.</text>
</comment>
<dbReference type="EMBL" id="JABBCQ020000034">
    <property type="protein sequence ID" value="MBI1627022.1"/>
    <property type="molecule type" value="Genomic_DNA"/>
</dbReference>
<evidence type="ECO:0000256" key="1">
    <source>
        <dbReference type="SAM" id="Phobius"/>
    </source>
</evidence>
<evidence type="ECO:0000313" key="2">
    <source>
        <dbReference type="EMBL" id="MBI1627022.1"/>
    </source>
</evidence>
<sequence length="96" mass="10681">MELLLLWIGFAIAVGFLAAKWQRSGFGWFLLACFISPLLAGIFLLIAGNATNQQPRDEAGNFITPKTHVHCPDCRELVRMDARKCKHCQAALKPLV</sequence>
<name>A0A843BCH1_9BURK</name>
<dbReference type="Proteomes" id="UP000530032">
    <property type="component" value="Unassembled WGS sequence"/>
</dbReference>
<organism evidence="2 3">
    <name type="scientific">Comamonas suwonensis</name>
    <dbReference type="NCBI Taxonomy" id="2606214"/>
    <lineage>
        <taxon>Bacteria</taxon>
        <taxon>Pseudomonadati</taxon>
        <taxon>Pseudomonadota</taxon>
        <taxon>Betaproteobacteria</taxon>
        <taxon>Burkholderiales</taxon>
        <taxon>Comamonadaceae</taxon>
        <taxon>Comamonas</taxon>
    </lineage>
</organism>
<keyword evidence="1" id="KW-1133">Transmembrane helix</keyword>
<keyword evidence="1" id="KW-0812">Transmembrane</keyword>
<evidence type="ECO:0000313" key="3">
    <source>
        <dbReference type="Proteomes" id="UP000530032"/>
    </source>
</evidence>
<reference evidence="2" key="1">
    <citation type="submission" date="2020-12" db="EMBL/GenBank/DDBJ databases">
        <title>Comamonas sp. nov., isolated from stream water.</title>
        <authorList>
            <person name="Park K.-H."/>
        </authorList>
    </citation>
    <scope>NUCLEOTIDE SEQUENCE</scope>
    <source>
        <strain evidence="2">EJ-4</strain>
    </source>
</reference>
<dbReference type="RefSeq" id="WP_198462366.1">
    <property type="nucleotide sequence ID" value="NZ_JABBCQ020000034.1"/>
</dbReference>
<feature type="transmembrane region" description="Helical" evidence="1">
    <location>
        <begin position="28"/>
        <end position="47"/>
    </location>
</feature>
<keyword evidence="3" id="KW-1185">Reference proteome</keyword>